<dbReference type="AlphaFoldDB" id="A0AAD1RG45"/>
<keyword evidence="2" id="KW-1185">Reference proteome</keyword>
<proteinExistence type="predicted"/>
<dbReference type="EMBL" id="OW240913">
    <property type="protein sequence ID" value="CAH2253064.1"/>
    <property type="molecule type" value="Genomic_DNA"/>
</dbReference>
<gene>
    <name evidence="1" type="ORF">PECUL_23A051948</name>
</gene>
<name>A0AAD1RG45_PELCU</name>
<protein>
    <submittedName>
        <fullName evidence="1">Uncharacterized protein</fullName>
    </submittedName>
</protein>
<feature type="non-terminal residue" evidence="1">
    <location>
        <position position="61"/>
    </location>
</feature>
<dbReference type="Proteomes" id="UP001295444">
    <property type="component" value="Chromosome 02"/>
</dbReference>
<reference evidence="1" key="1">
    <citation type="submission" date="2022-03" db="EMBL/GenBank/DDBJ databases">
        <authorList>
            <person name="Alioto T."/>
            <person name="Alioto T."/>
            <person name="Gomez Garrido J."/>
        </authorList>
    </citation>
    <scope>NUCLEOTIDE SEQUENCE</scope>
</reference>
<evidence type="ECO:0000313" key="1">
    <source>
        <dbReference type="EMBL" id="CAH2253064.1"/>
    </source>
</evidence>
<evidence type="ECO:0000313" key="2">
    <source>
        <dbReference type="Proteomes" id="UP001295444"/>
    </source>
</evidence>
<sequence>AWEAELGITIPEGTWHKIFTSAHVTSISSAVRESTYKRISRWHYSPAKIRAIFPTVPDICW</sequence>
<accession>A0AAD1RG45</accession>
<organism evidence="1 2">
    <name type="scientific">Pelobates cultripes</name>
    <name type="common">Western spadefoot toad</name>
    <dbReference type="NCBI Taxonomy" id="61616"/>
    <lineage>
        <taxon>Eukaryota</taxon>
        <taxon>Metazoa</taxon>
        <taxon>Chordata</taxon>
        <taxon>Craniata</taxon>
        <taxon>Vertebrata</taxon>
        <taxon>Euteleostomi</taxon>
        <taxon>Amphibia</taxon>
        <taxon>Batrachia</taxon>
        <taxon>Anura</taxon>
        <taxon>Pelobatoidea</taxon>
        <taxon>Pelobatidae</taxon>
        <taxon>Pelobates</taxon>
    </lineage>
</organism>
<feature type="non-terminal residue" evidence="1">
    <location>
        <position position="1"/>
    </location>
</feature>